<dbReference type="PRINTS" id="PR00625">
    <property type="entry name" value="JDOMAIN"/>
</dbReference>
<evidence type="ECO:0000256" key="1">
    <source>
        <dbReference type="ARBA" id="ARBA00004167"/>
    </source>
</evidence>
<dbReference type="SUPFAM" id="SSF46565">
    <property type="entry name" value="Chaperone J-domain"/>
    <property type="match status" value="1"/>
</dbReference>
<keyword evidence="3 6" id="KW-1133">Transmembrane helix</keyword>
<dbReference type="EMBL" id="HBFB01021190">
    <property type="protein sequence ID" value="CAD8684690.1"/>
    <property type="molecule type" value="Transcribed_RNA"/>
</dbReference>
<feature type="transmembrane region" description="Helical" evidence="6">
    <location>
        <begin position="314"/>
        <end position="334"/>
    </location>
</feature>
<feature type="compositionally biased region" description="Basic residues" evidence="5">
    <location>
        <begin position="98"/>
        <end position="110"/>
    </location>
</feature>
<feature type="compositionally biased region" description="Gly residues" evidence="5">
    <location>
        <begin position="296"/>
        <end position="306"/>
    </location>
</feature>
<proteinExistence type="predicted"/>
<dbReference type="FunFam" id="1.10.287.110:FF:000070">
    <property type="entry name" value="Endoplasmic reticulum protein, putative"/>
    <property type="match status" value="1"/>
</dbReference>
<dbReference type="GO" id="GO:0071218">
    <property type="term" value="P:cellular response to misfolded protein"/>
    <property type="evidence" value="ECO:0007669"/>
    <property type="project" value="TreeGrafter"/>
</dbReference>
<dbReference type="GO" id="GO:0030544">
    <property type="term" value="F:Hsp70 protein binding"/>
    <property type="evidence" value="ECO:0007669"/>
    <property type="project" value="TreeGrafter"/>
</dbReference>
<evidence type="ECO:0000256" key="4">
    <source>
        <dbReference type="ARBA" id="ARBA00023136"/>
    </source>
</evidence>
<evidence type="ECO:0000256" key="5">
    <source>
        <dbReference type="SAM" id="MobiDB-lite"/>
    </source>
</evidence>
<evidence type="ECO:0000259" key="7">
    <source>
        <dbReference type="PROSITE" id="PS50076"/>
    </source>
</evidence>
<keyword evidence="2 6" id="KW-0812">Transmembrane</keyword>
<dbReference type="SMART" id="SM00271">
    <property type="entry name" value="DnaJ"/>
    <property type="match status" value="1"/>
</dbReference>
<gene>
    <name evidence="8" type="ORF">CLEI1391_LOCUS11922</name>
</gene>
<protein>
    <recommendedName>
        <fullName evidence="7">J domain-containing protein</fullName>
    </recommendedName>
</protein>
<dbReference type="InterPro" id="IPR015399">
    <property type="entry name" value="DUF1977_DnaJ-like"/>
</dbReference>
<dbReference type="GO" id="GO:0005789">
    <property type="term" value="C:endoplasmic reticulum membrane"/>
    <property type="evidence" value="ECO:0007669"/>
    <property type="project" value="TreeGrafter"/>
</dbReference>
<dbReference type="PANTHER" id="PTHR43908">
    <property type="entry name" value="AT29763P-RELATED"/>
    <property type="match status" value="1"/>
</dbReference>
<sequence length="450" mass="48955">MSSDIANRDEALKCAAIARRALADGDLGKAEKFAVKAKRLYNTDEIDRLIGQILSAQSASASENEPAGTSQHNHAQGHGHAAHGHARGGQAEAAGGSHQKHAHGNSHAHGHSQSAAAGAGARQRTGHTSTSHPAPPAEDPGTPDQRKLVAQILKGKDLYEILGVTRDASDDDIKKAYRKLALKLHPDKNGAHKADEAFKAVGKAFTCLSDPQKRAYYDRTGYESSTAAAAAAAQTQASNGQRYARGPGGMYYSEDFDPEEIFNMFFGGLNPHARVFRTHFGGPPRRNAGGAQQARQGGGGGGGNAGGDPDLTRMLMGLAQFLPILLIVIFSLFASSGRSPYSLTLDRNHYTELMSTGRLEVPFYVRSTQELERQYPRGTTSRVRLERQIESEYYEKLSSKCQQEKLAKHRLWSWGNKDEARRMRMDACDEVDRINAKLGQRGNGYYGWAR</sequence>
<evidence type="ECO:0000256" key="6">
    <source>
        <dbReference type="SAM" id="Phobius"/>
    </source>
</evidence>
<dbReference type="AlphaFoldDB" id="A0A7S0RR84"/>
<dbReference type="PANTHER" id="PTHR43908:SF3">
    <property type="entry name" value="AT29763P-RELATED"/>
    <property type="match status" value="1"/>
</dbReference>
<feature type="compositionally biased region" description="Low complexity" evidence="5">
    <location>
        <begin position="285"/>
        <end position="295"/>
    </location>
</feature>
<evidence type="ECO:0000313" key="8">
    <source>
        <dbReference type="EMBL" id="CAD8684690.1"/>
    </source>
</evidence>
<feature type="compositionally biased region" description="Polar residues" evidence="5">
    <location>
        <begin position="57"/>
        <end position="70"/>
    </location>
</feature>
<accession>A0A7S0RR84</accession>
<feature type="compositionally biased region" description="Basic residues" evidence="5">
    <location>
        <begin position="75"/>
        <end position="86"/>
    </location>
</feature>
<name>A0A7S0RR84_9CHLO</name>
<dbReference type="CDD" id="cd06257">
    <property type="entry name" value="DnaJ"/>
    <property type="match status" value="1"/>
</dbReference>
<evidence type="ECO:0000256" key="3">
    <source>
        <dbReference type="ARBA" id="ARBA00022989"/>
    </source>
</evidence>
<dbReference type="Pfam" id="PF00226">
    <property type="entry name" value="DnaJ"/>
    <property type="match status" value="1"/>
</dbReference>
<dbReference type="InterPro" id="IPR001623">
    <property type="entry name" value="DnaJ_domain"/>
</dbReference>
<dbReference type="Pfam" id="PF09320">
    <property type="entry name" value="DUF1977"/>
    <property type="match status" value="1"/>
</dbReference>
<dbReference type="InterPro" id="IPR051100">
    <property type="entry name" value="DnaJ_subfamily_B/C"/>
</dbReference>
<organism evidence="8">
    <name type="scientific">Chlamydomonas leiostraca</name>
    <dbReference type="NCBI Taxonomy" id="1034604"/>
    <lineage>
        <taxon>Eukaryota</taxon>
        <taxon>Viridiplantae</taxon>
        <taxon>Chlorophyta</taxon>
        <taxon>core chlorophytes</taxon>
        <taxon>Chlorophyceae</taxon>
        <taxon>CS clade</taxon>
        <taxon>Chlamydomonadales</taxon>
        <taxon>Chlamydomonadaceae</taxon>
        <taxon>Chlamydomonas</taxon>
    </lineage>
</organism>
<evidence type="ECO:0000256" key="2">
    <source>
        <dbReference type="ARBA" id="ARBA00022692"/>
    </source>
</evidence>
<feature type="region of interest" description="Disordered" evidence="5">
    <location>
        <begin position="277"/>
        <end position="306"/>
    </location>
</feature>
<dbReference type="InterPro" id="IPR036869">
    <property type="entry name" value="J_dom_sf"/>
</dbReference>
<dbReference type="PROSITE" id="PS50076">
    <property type="entry name" value="DNAJ_2"/>
    <property type="match status" value="1"/>
</dbReference>
<feature type="compositionally biased region" description="Low complexity" evidence="5">
    <location>
        <begin position="111"/>
        <end position="121"/>
    </location>
</feature>
<comment type="subcellular location">
    <subcellularLocation>
        <location evidence="1">Membrane</location>
        <topology evidence="1">Single-pass membrane protein</topology>
    </subcellularLocation>
</comment>
<feature type="domain" description="J" evidence="7">
    <location>
        <begin position="157"/>
        <end position="221"/>
    </location>
</feature>
<feature type="region of interest" description="Disordered" evidence="5">
    <location>
        <begin position="57"/>
        <end position="145"/>
    </location>
</feature>
<keyword evidence="4 6" id="KW-0472">Membrane</keyword>
<reference evidence="8" key="1">
    <citation type="submission" date="2021-01" db="EMBL/GenBank/DDBJ databases">
        <authorList>
            <person name="Corre E."/>
            <person name="Pelletier E."/>
            <person name="Niang G."/>
            <person name="Scheremetjew M."/>
            <person name="Finn R."/>
            <person name="Kale V."/>
            <person name="Holt S."/>
            <person name="Cochrane G."/>
            <person name="Meng A."/>
            <person name="Brown T."/>
            <person name="Cohen L."/>
        </authorList>
    </citation>
    <scope>NUCLEOTIDE SEQUENCE</scope>
    <source>
        <strain evidence="8">SAG 11-49</strain>
    </source>
</reference>
<dbReference type="Gene3D" id="1.10.287.110">
    <property type="entry name" value="DnaJ domain"/>
    <property type="match status" value="1"/>
</dbReference>